<comment type="caution">
    <text evidence="3">The sequence shown here is derived from an EMBL/GenBank/DDBJ whole genome shotgun (WGS) entry which is preliminary data.</text>
</comment>
<feature type="region of interest" description="Disordered" evidence="1">
    <location>
        <begin position="103"/>
        <end position="138"/>
    </location>
</feature>
<evidence type="ECO:0000256" key="2">
    <source>
        <dbReference type="SAM" id="SignalP"/>
    </source>
</evidence>
<dbReference type="AlphaFoldDB" id="A0A8H6RZ99"/>
<dbReference type="PROSITE" id="PS51257">
    <property type="entry name" value="PROKAR_LIPOPROTEIN"/>
    <property type="match status" value="1"/>
</dbReference>
<dbReference type="Proteomes" id="UP000613580">
    <property type="component" value="Unassembled WGS sequence"/>
</dbReference>
<feature type="signal peptide" evidence="2">
    <location>
        <begin position="1"/>
        <end position="28"/>
    </location>
</feature>
<evidence type="ECO:0008006" key="5">
    <source>
        <dbReference type="Google" id="ProtNLM"/>
    </source>
</evidence>
<feature type="chain" id="PRO_5034849873" description="Extracellular membrane protein CFEM domain-containing protein" evidence="2">
    <location>
        <begin position="29"/>
        <end position="208"/>
    </location>
</feature>
<proteinExistence type="predicted"/>
<sequence length="208" mass="21223">MSTSIRRSTGALALSLGFSCLLATLASADCTDVCSSLINPADIGPAECTEGQLKQLAACSECEGFTMADIQSDINVIIDDCGMLGVAVASFDVEGLFSTSTIRTSSENTQTETGSTRPRTSSVPVTSRTIGTTPLTSGSAALSDHVGSTFTFSQTFDTTNSTALSTASAAGSLTVTPDTRTSGADVNSAWRTAVAAAAVGVVFRMFLT</sequence>
<keyword evidence="4" id="KW-1185">Reference proteome</keyword>
<evidence type="ECO:0000313" key="4">
    <source>
        <dbReference type="Proteomes" id="UP000613580"/>
    </source>
</evidence>
<dbReference type="EMBL" id="JACAZE010000035">
    <property type="protein sequence ID" value="KAF7288400.1"/>
    <property type="molecule type" value="Genomic_DNA"/>
</dbReference>
<gene>
    <name evidence="3" type="ORF">HMN09_01392500</name>
</gene>
<protein>
    <recommendedName>
        <fullName evidence="5">Extracellular membrane protein CFEM domain-containing protein</fullName>
    </recommendedName>
</protein>
<reference evidence="3" key="1">
    <citation type="submission" date="2020-05" db="EMBL/GenBank/DDBJ databases">
        <title>Mycena genomes resolve the evolution of fungal bioluminescence.</title>
        <authorList>
            <person name="Tsai I.J."/>
        </authorList>
    </citation>
    <scope>NUCLEOTIDE SEQUENCE</scope>
    <source>
        <strain evidence="3">110903Hualien_Pintung</strain>
    </source>
</reference>
<keyword evidence="2" id="KW-0732">Signal</keyword>
<name>A0A8H6RZ99_MYCCL</name>
<organism evidence="3 4">
    <name type="scientific">Mycena chlorophos</name>
    <name type="common">Agaric fungus</name>
    <name type="synonym">Agaricus chlorophos</name>
    <dbReference type="NCBI Taxonomy" id="658473"/>
    <lineage>
        <taxon>Eukaryota</taxon>
        <taxon>Fungi</taxon>
        <taxon>Dikarya</taxon>
        <taxon>Basidiomycota</taxon>
        <taxon>Agaricomycotina</taxon>
        <taxon>Agaricomycetes</taxon>
        <taxon>Agaricomycetidae</taxon>
        <taxon>Agaricales</taxon>
        <taxon>Marasmiineae</taxon>
        <taxon>Mycenaceae</taxon>
        <taxon>Mycena</taxon>
    </lineage>
</organism>
<evidence type="ECO:0000313" key="3">
    <source>
        <dbReference type="EMBL" id="KAF7288400.1"/>
    </source>
</evidence>
<evidence type="ECO:0000256" key="1">
    <source>
        <dbReference type="SAM" id="MobiDB-lite"/>
    </source>
</evidence>
<accession>A0A8H6RZ99</accession>